<keyword evidence="15 19" id="KW-0472">Membrane</keyword>
<feature type="transmembrane region" description="Helical" evidence="19">
    <location>
        <begin position="336"/>
        <end position="357"/>
    </location>
</feature>
<evidence type="ECO:0000256" key="10">
    <source>
        <dbReference type="ARBA" id="ARBA00022723"/>
    </source>
</evidence>
<dbReference type="PANTHER" id="PTHR19271">
    <property type="entry name" value="CYTOCHROME B"/>
    <property type="match status" value="1"/>
</dbReference>
<accession>A0A2H1IDF0</accession>
<evidence type="ECO:0000256" key="16">
    <source>
        <dbReference type="ARBA" id="ARBA00029351"/>
    </source>
</evidence>
<dbReference type="SUPFAM" id="SSF81342">
    <property type="entry name" value="Transmembrane di-heme cytochromes"/>
    <property type="match status" value="1"/>
</dbReference>
<keyword evidence="6" id="KW-1003">Cell membrane</keyword>
<dbReference type="GeneID" id="99772846"/>
<protein>
    <recommendedName>
        <fullName evidence="4">Cytochrome bc1 complex cytochrome b subunit</fullName>
        <ecNumber evidence="3">7.1.1.8</ecNumber>
    </recommendedName>
    <alternativeName>
        <fullName evidence="17">Cytochrome bc1 reductase complex subunit QcrB</fullName>
    </alternativeName>
</protein>
<dbReference type="Gene3D" id="1.20.810.10">
    <property type="entry name" value="Cytochrome Bc1 Complex, Chain C"/>
    <property type="match status" value="1"/>
</dbReference>
<feature type="transmembrane region" description="Helical" evidence="19">
    <location>
        <begin position="46"/>
        <end position="65"/>
    </location>
</feature>
<evidence type="ECO:0000256" key="14">
    <source>
        <dbReference type="ARBA" id="ARBA00023004"/>
    </source>
</evidence>
<evidence type="ECO:0000256" key="8">
    <source>
        <dbReference type="ARBA" id="ARBA00022660"/>
    </source>
</evidence>
<organism evidence="21 22">
    <name type="scientific">Brevibacterium casei CIP 102111</name>
    <dbReference type="NCBI Taxonomy" id="1255625"/>
    <lineage>
        <taxon>Bacteria</taxon>
        <taxon>Bacillati</taxon>
        <taxon>Actinomycetota</taxon>
        <taxon>Actinomycetes</taxon>
        <taxon>Micrococcales</taxon>
        <taxon>Brevibacteriaceae</taxon>
        <taxon>Brevibacterium</taxon>
    </lineage>
</organism>
<keyword evidence="7" id="KW-0349">Heme</keyword>
<reference evidence="21 22" key="1">
    <citation type="submission" date="2017-03" db="EMBL/GenBank/DDBJ databases">
        <authorList>
            <person name="Afonso C.L."/>
            <person name="Miller P.J."/>
            <person name="Scott M.A."/>
            <person name="Spackman E."/>
            <person name="Goraichik I."/>
            <person name="Dimitrov K.M."/>
            <person name="Suarez D.L."/>
            <person name="Swayne D.E."/>
        </authorList>
    </citation>
    <scope>NUCLEOTIDE SEQUENCE [LARGE SCALE GENOMIC DNA]</scope>
    <source>
        <strain evidence="21 22">CIP 102111</strain>
    </source>
</reference>
<keyword evidence="14" id="KW-0408">Iron</keyword>
<name>A0A2H1IDF0_9MICO</name>
<dbReference type="EC" id="7.1.1.8" evidence="3"/>
<feature type="domain" description="Cytochrome b/b6 N-terminal region profile" evidence="20">
    <location>
        <begin position="13"/>
        <end position="239"/>
    </location>
</feature>
<dbReference type="PROSITE" id="PS51002">
    <property type="entry name" value="CYTB_NTER"/>
    <property type="match status" value="1"/>
</dbReference>
<feature type="transmembrane region" description="Helical" evidence="19">
    <location>
        <begin position="142"/>
        <end position="162"/>
    </location>
</feature>
<dbReference type="AlphaFoldDB" id="A0A2H1IDF0"/>
<proteinExistence type="predicted"/>
<comment type="subcellular location">
    <subcellularLocation>
        <location evidence="2">Cell membrane</location>
        <topology evidence="2">Multi-pass membrane protein</topology>
    </subcellularLocation>
</comment>
<feature type="transmembrane region" description="Helical" evidence="19">
    <location>
        <begin position="264"/>
        <end position="285"/>
    </location>
</feature>
<feature type="compositionally biased region" description="Basic and acidic residues" evidence="18">
    <location>
        <begin position="519"/>
        <end position="535"/>
    </location>
</feature>
<sequence length="541" mass="60624">MSTSQPTTPVGKLADFTESRVGASKLVREFGRKIFPSHWSFMLGEVALYSFVIVVLSGTFLTFFFHPAMGELHYEGPWVPLRGVEISEAYNSTLEISFEIRGGLFIRQMHHWGALLFVAALSLHMLRVFFTGAFRKPRELNWVVGVFLVILAMAAGFTGYSLPDDLLSGNGLRIIDGILKSLPLVGTYISFFVFGGEFPGIDIVSRLYTLHIMIVPALLIALIGIHLMFVVVHKHTQWPGAGHTEKNVVGEPVLPTFAAKGGGFFFLIFGVISVISALFTINPIWNYGPYDPSPVSAGTQPDWYIGWADGFLRIVPGWFEFYIAGWPISFNINSSVIVLGGVFAAMFVYPFFEAWLLKDNREHHILDRPRNNPTRTAIGVAGIIFYCNLWAAASGDIIAVFFQMSLNDMIYIFRALFFLGPIIGYIVTKRMCLALQRKDREVALHGRETANIIRLPHGEFLERHEALPPNKLWKLTAFESPHYIPPQPNAEGKVTALEKFRARLSKFFFEDRVAPVTKTELEASHHDHEAVEGSDPKSLSH</sequence>
<dbReference type="EMBL" id="FXZC01000002">
    <property type="protein sequence ID" value="SMX73238.1"/>
    <property type="molecule type" value="Genomic_DNA"/>
</dbReference>
<feature type="transmembrane region" description="Helical" evidence="19">
    <location>
        <begin position="378"/>
        <end position="403"/>
    </location>
</feature>
<evidence type="ECO:0000256" key="9">
    <source>
        <dbReference type="ARBA" id="ARBA00022692"/>
    </source>
</evidence>
<dbReference type="GO" id="GO:0016491">
    <property type="term" value="F:oxidoreductase activity"/>
    <property type="evidence" value="ECO:0007669"/>
    <property type="project" value="InterPro"/>
</dbReference>
<evidence type="ECO:0000256" key="18">
    <source>
        <dbReference type="SAM" id="MobiDB-lite"/>
    </source>
</evidence>
<dbReference type="GO" id="GO:0046872">
    <property type="term" value="F:metal ion binding"/>
    <property type="evidence" value="ECO:0007669"/>
    <property type="project" value="UniProtKB-KW"/>
</dbReference>
<evidence type="ECO:0000256" key="7">
    <source>
        <dbReference type="ARBA" id="ARBA00022617"/>
    </source>
</evidence>
<dbReference type="RefSeq" id="WP_009375715.1">
    <property type="nucleotide sequence ID" value="NZ_FXZC01000002.1"/>
</dbReference>
<evidence type="ECO:0000313" key="21">
    <source>
        <dbReference type="EMBL" id="SMX73238.1"/>
    </source>
</evidence>
<dbReference type="InterPro" id="IPR005797">
    <property type="entry name" value="Cyt_b/b6_N"/>
</dbReference>
<evidence type="ECO:0000256" key="17">
    <source>
        <dbReference type="ARBA" id="ARBA00029568"/>
    </source>
</evidence>
<dbReference type="GO" id="GO:0022904">
    <property type="term" value="P:respiratory electron transport chain"/>
    <property type="evidence" value="ECO:0007669"/>
    <property type="project" value="InterPro"/>
</dbReference>
<evidence type="ECO:0000256" key="11">
    <source>
        <dbReference type="ARBA" id="ARBA00022967"/>
    </source>
</evidence>
<dbReference type="InterPro" id="IPR016174">
    <property type="entry name" value="Di-haem_cyt_TM"/>
</dbReference>
<evidence type="ECO:0000256" key="19">
    <source>
        <dbReference type="SAM" id="Phobius"/>
    </source>
</evidence>
<evidence type="ECO:0000256" key="6">
    <source>
        <dbReference type="ARBA" id="ARBA00022475"/>
    </source>
</evidence>
<dbReference type="GO" id="GO:0005886">
    <property type="term" value="C:plasma membrane"/>
    <property type="evidence" value="ECO:0007669"/>
    <property type="project" value="UniProtKB-SubCell"/>
</dbReference>
<feature type="region of interest" description="Disordered" evidence="18">
    <location>
        <begin position="519"/>
        <end position="541"/>
    </location>
</feature>
<evidence type="ECO:0000256" key="5">
    <source>
        <dbReference type="ARBA" id="ARBA00022448"/>
    </source>
</evidence>
<keyword evidence="8" id="KW-0679">Respiratory chain</keyword>
<evidence type="ECO:0000256" key="1">
    <source>
        <dbReference type="ARBA" id="ARBA00001971"/>
    </source>
</evidence>
<feature type="transmembrane region" description="Helical" evidence="19">
    <location>
        <begin position="409"/>
        <end position="428"/>
    </location>
</feature>
<dbReference type="GO" id="GO:0008121">
    <property type="term" value="F:quinol-cytochrome-c reductase activity"/>
    <property type="evidence" value="ECO:0007669"/>
    <property type="project" value="UniProtKB-EC"/>
</dbReference>
<evidence type="ECO:0000256" key="2">
    <source>
        <dbReference type="ARBA" id="ARBA00004651"/>
    </source>
</evidence>
<keyword evidence="10" id="KW-0479">Metal-binding</keyword>
<gene>
    <name evidence="21" type="ORF">BC102111_01141</name>
</gene>
<comment type="catalytic activity">
    <reaction evidence="16">
        <text>a quinol + 2 Fe(III)-[cytochrome c](out) = a quinone + 2 Fe(II)-[cytochrome c](out) + 2 H(+)(out)</text>
        <dbReference type="Rhea" id="RHEA:11484"/>
        <dbReference type="Rhea" id="RHEA-COMP:10350"/>
        <dbReference type="Rhea" id="RHEA-COMP:14399"/>
        <dbReference type="ChEBI" id="CHEBI:15378"/>
        <dbReference type="ChEBI" id="CHEBI:24646"/>
        <dbReference type="ChEBI" id="CHEBI:29033"/>
        <dbReference type="ChEBI" id="CHEBI:29034"/>
        <dbReference type="ChEBI" id="CHEBI:132124"/>
        <dbReference type="EC" id="7.1.1.8"/>
    </reaction>
</comment>
<feature type="transmembrane region" description="Helical" evidence="19">
    <location>
        <begin position="208"/>
        <end position="232"/>
    </location>
</feature>
<keyword evidence="12" id="KW-0249">Electron transport</keyword>
<evidence type="ECO:0000313" key="22">
    <source>
        <dbReference type="Proteomes" id="UP000234333"/>
    </source>
</evidence>
<dbReference type="InterPro" id="IPR027387">
    <property type="entry name" value="Cytb/b6-like_sf"/>
</dbReference>
<dbReference type="Pfam" id="PF13631">
    <property type="entry name" value="Cytochrom_B_N_2"/>
    <property type="match status" value="1"/>
</dbReference>
<dbReference type="FunFam" id="1.20.810.10:FF:000007">
    <property type="entry name" value="Ubiquinol-cytochrome C reductase B subunit"/>
    <property type="match status" value="1"/>
</dbReference>
<dbReference type="PANTHER" id="PTHR19271:SF16">
    <property type="entry name" value="CYTOCHROME B"/>
    <property type="match status" value="1"/>
</dbReference>
<keyword evidence="11" id="KW-1278">Translocase</keyword>
<comment type="cofactor">
    <cofactor evidence="1">
        <name>heme</name>
        <dbReference type="ChEBI" id="CHEBI:30413"/>
    </cofactor>
</comment>
<evidence type="ECO:0000256" key="4">
    <source>
        <dbReference type="ARBA" id="ARBA00016116"/>
    </source>
</evidence>
<evidence type="ECO:0000256" key="15">
    <source>
        <dbReference type="ARBA" id="ARBA00023136"/>
    </source>
</evidence>
<feature type="transmembrane region" description="Helical" evidence="19">
    <location>
        <begin position="111"/>
        <end position="130"/>
    </location>
</feature>
<feature type="transmembrane region" description="Helical" evidence="19">
    <location>
        <begin position="174"/>
        <end position="196"/>
    </location>
</feature>
<evidence type="ECO:0000256" key="12">
    <source>
        <dbReference type="ARBA" id="ARBA00022982"/>
    </source>
</evidence>
<keyword evidence="9 19" id="KW-0812">Transmembrane</keyword>
<evidence type="ECO:0000256" key="13">
    <source>
        <dbReference type="ARBA" id="ARBA00022989"/>
    </source>
</evidence>
<evidence type="ECO:0000259" key="20">
    <source>
        <dbReference type="PROSITE" id="PS51002"/>
    </source>
</evidence>
<evidence type="ECO:0000256" key="3">
    <source>
        <dbReference type="ARBA" id="ARBA00012951"/>
    </source>
</evidence>
<dbReference type="Proteomes" id="UP000234333">
    <property type="component" value="Unassembled WGS sequence"/>
</dbReference>
<keyword evidence="5" id="KW-0813">Transport</keyword>
<keyword evidence="13 19" id="KW-1133">Transmembrane helix</keyword>